<comment type="caution">
    <text evidence="4">The sequence shown here is derived from an EMBL/GenBank/DDBJ whole genome shotgun (WGS) entry which is preliminary data.</text>
</comment>
<dbReference type="InterPro" id="IPR012340">
    <property type="entry name" value="NA-bd_OB-fold"/>
</dbReference>
<dbReference type="PRINTS" id="PR00050">
    <property type="entry name" value="COLDSHOCK"/>
</dbReference>
<keyword evidence="2" id="KW-0963">Cytoplasm</keyword>
<dbReference type="Gene3D" id="2.40.50.140">
    <property type="entry name" value="Nucleic acid-binding proteins"/>
    <property type="match status" value="1"/>
</dbReference>
<evidence type="ECO:0000313" key="5">
    <source>
        <dbReference type="Proteomes" id="UP000320048"/>
    </source>
</evidence>
<dbReference type="InterPro" id="IPR002059">
    <property type="entry name" value="CSP_DNA-bd"/>
</dbReference>
<comment type="subcellular location">
    <subcellularLocation>
        <location evidence="1">Cytoplasm</location>
    </subcellularLocation>
</comment>
<evidence type="ECO:0000313" key="4">
    <source>
        <dbReference type="EMBL" id="TMI82957.1"/>
    </source>
</evidence>
<name>A0A537JHD1_9BACT</name>
<gene>
    <name evidence="4" type="ORF">E6H04_03860</name>
</gene>
<evidence type="ECO:0000256" key="1">
    <source>
        <dbReference type="ARBA" id="ARBA00004496"/>
    </source>
</evidence>
<dbReference type="PROSITE" id="PS51857">
    <property type="entry name" value="CSD_2"/>
    <property type="match status" value="1"/>
</dbReference>
<dbReference type="SMART" id="SM00357">
    <property type="entry name" value="CSP"/>
    <property type="match status" value="1"/>
</dbReference>
<evidence type="ECO:0000256" key="2">
    <source>
        <dbReference type="ARBA" id="ARBA00022490"/>
    </source>
</evidence>
<organism evidence="4 5">
    <name type="scientific">Candidatus Segetimicrobium genomatis</name>
    <dbReference type="NCBI Taxonomy" id="2569760"/>
    <lineage>
        <taxon>Bacteria</taxon>
        <taxon>Bacillati</taxon>
        <taxon>Candidatus Sysuimicrobiota</taxon>
        <taxon>Candidatus Sysuimicrobiia</taxon>
        <taxon>Candidatus Sysuimicrobiales</taxon>
        <taxon>Candidatus Segetimicrobiaceae</taxon>
        <taxon>Candidatus Segetimicrobium</taxon>
    </lineage>
</organism>
<dbReference type="AlphaFoldDB" id="A0A537JHD1"/>
<accession>A0A537JHD1</accession>
<dbReference type="EMBL" id="VBAO01000100">
    <property type="protein sequence ID" value="TMI82957.1"/>
    <property type="molecule type" value="Genomic_DNA"/>
</dbReference>
<dbReference type="GO" id="GO:0005737">
    <property type="term" value="C:cytoplasm"/>
    <property type="evidence" value="ECO:0007669"/>
    <property type="project" value="UniProtKB-SubCell"/>
</dbReference>
<reference evidence="4 5" key="1">
    <citation type="journal article" date="2019" name="Nat. Microbiol.">
        <title>Mediterranean grassland soil C-N compound turnover is dependent on rainfall and depth, and is mediated by genomically divergent microorganisms.</title>
        <authorList>
            <person name="Diamond S."/>
            <person name="Andeer P.F."/>
            <person name="Li Z."/>
            <person name="Crits-Christoph A."/>
            <person name="Burstein D."/>
            <person name="Anantharaman K."/>
            <person name="Lane K.R."/>
            <person name="Thomas B.C."/>
            <person name="Pan C."/>
            <person name="Northen T.R."/>
            <person name="Banfield J.F."/>
        </authorList>
    </citation>
    <scope>NUCLEOTIDE SEQUENCE [LARGE SCALE GENOMIC DNA]</scope>
    <source>
        <strain evidence="4">NP_7</strain>
    </source>
</reference>
<protein>
    <submittedName>
        <fullName evidence="4">Cold shock domain-containing protein</fullName>
    </submittedName>
</protein>
<dbReference type="InterPro" id="IPR012156">
    <property type="entry name" value="Cold_shock_CspA"/>
</dbReference>
<dbReference type="InterPro" id="IPR011129">
    <property type="entry name" value="CSD"/>
</dbReference>
<feature type="domain" description="CSD" evidence="3">
    <location>
        <begin position="1"/>
        <end position="65"/>
    </location>
</feature>
<dbReference type="CDD" id="cd04458">
    <property type="entry name" value="CSP_CDS"/>
    <property type="match status" value="1"/>
</dbReference>
<dbReference type="GO" id="GO:0003676">
    <property type="term" value="F:nucleic acid binding"/>
    <property type="evidence" value="ECO:0007669"/>
    <property type="project" value="InterPro"/>
</dbReference>
<proteinExistence type="predicted"/>
<dbReference type="Pfam" id="PF00313">
    <property type="entry name" value="CSD"/>
    <property type="match status" value="1"/>
</dbReference>
<sequence length="75" mass="8508">MERGVVKWFDSRMGYGFVVDAAGRDVFLHRRVLRRAGRRRLDPGAIVDYEAEVTPRGIKITRLIVVSPLPGEQQA</sequence>
<dbReference type="Proteomes" id="UP000320048">
    <property type="component" value="Unassembled WGS sequence"/>
</dbReference>
<dbReference type="PIRSF" id="PIRSF002599">
    <property type="entry name" value="Cold_shock_A"/>
    <property type="match status" value="1"/>
</dbReference>
<evidence type="ECO:0000259" key="3">
    <source>
        <dbReference type="PROSITE" id="PS51857"/>
    </source>
</evidence>
<dbReference type="SUPFAM" id="SSF50249">
    <property type="entry name" value="Nucleic acid-binding proteins"/>
    <property type="match status" value="1"/>
</dbReference>